<evidence type="ECO:0000313" key="1">
    <source>
        <dbReference type="EMBL" id="GGQ06465.1"/>
    </source>
</evidence>
<comment type="caution">
    <text evidence="1">The sequence shown here is derived from an EMBL/GenBank/DDBJ whole genome shotgun (WGS) entry which is preliminary data.</text>
</comment>
<dbReference type="InterPro" id="IPR027396">
    <property type="entry name" value="DsrEFH-like"/>
</dbReference>
<sequence>MNPRHEANRNPRQGAHLLIETRGPWEGPACARFLADAVDLARGGDRVCVLLLQDGVTAAVGRPLPEVETLVGLGAGVWVDRFSVEQRALSKVPAAGGTEQVEMDRVAALLLDPGVRVVWH</sequence>
<organism evidence="1 2">
    <name type="scientific">Streptosporangium pseudovulgare</name>
    <dbReference type="NCBI Taxonomy" id="35765"/>
    <lineage>
        <taxon>Bacteria</taxon>
        <taxon>Bacillati</taxon>
        <taxon>Actinomycetota</taxon>
        <taxon>Actinomycetes</taxon>
        <taxon>Streptosporangiales</taxon>
        <taxon>Streptosporangiaceae</taxon>
        <taxon>Streptosporangium</taxon>
    </lineage>
</organism>
<dbReference type="Proteomes" id="UP000611554">
    <property type="component" value="Unassembled WGS sequence"/>
</dbReference>
<gene>
    <name evidence="1" type="ORF">GCM10010140_40750</name>
</gene>
<evidence type="ECO:0000313" key="2">
    <source>
        <dbReference type="Proteomes" id="UP000611554"/>
    </source>
</evidence>
<reference evidence="2" key="1">
    <citation type="journal article" date="2019" name="Int. J. Syst. Evol. Microbiol.">
        <title>The Global Catalogue of Microorganisms (GCM) 10K type strain sequencing project: providing services to taxonomists for standard genome sequencing and annotation.</title>
        <authorList>
            <consortium name="The Broad Institute Genomics Platform"/>
            <consortium name="The Broad Institute Genome Sequencing Center for Infectious Disease"/>
            <person name="Wu L."/>
            <person name="Ma J."/>
        </authorList>
    </citation>
    <scope>NUCLEOTIDE SEQUENCE [LARGE SCALE GENOMIC DNA]</scope>
    <source>
        <strain evidence="2">JCM 3115</strain>
    </source>
</reference>
<dbReference type="SUPFAM" id="SSF75169">
    <property type="entry name" value="DsrEFH-like"/>
    <property type="match status" value="1"/>
</dbReference>
<evidence type="ECO:0008006" key="3">
    <source>
        <dbReference type="Google" id="ProtNLM"/>
    </source>
</evidence>
<keyword evidence="2" id="KW-1185">Reference proteome</keyword>
<accession>A0ABQ2R1P8</accession>
<dbReference type="EMBL" id="BMQJ01000010">
    <property type="protein sequence ID" value="GGQ06465.1"/>
    <property type="molecule type" value="Genomic_DNA"/>
</dbReference>
<dbReference type="RefSeq" id="WP_189248058.1">
    <property type="nucleotide sequence ID" value="NZ_BMQJ01000010.1"/>
</dbReference>
<proteinExistence type="predicted"/>
<name>A0ABQ2R1P8_9ACTN</name>
<protein>
    <recommendedName>
        <fullName evidence="3">Sulfur reduction protein DsrE</fullName>
    </recommendedName>
</protein>